<name>A0A1H2PL96_9BURK</name>
<reference evidence="2" key="1">
    <citation type="submission" date="2016-09" db="EMBL/GenBank/DDBJ databases">
        <authorList>
            <person name="Varghese N."/>
            <person name="Submissions S."/>
        </authorList>
    </citation>
    <scope>NUCLEOTIDE SEQUENCE [LARGE SCALE GENOMIC DNA]</scope>
    <source>
        <strain evidence="2">JS23</strain>
    </source>
</reference>
<protein>
    <submittedName>
        <fullName evidence="1">Uncharacterized protein</fullName>
    </submittedName>
</protein>
<evidence type="ECO:0000313" key="2">
    <source>
        <dbReference type="Proteomes" id="UP000243719"/>
    </source>
</evidence>
<dbReference type="Proteomes" id="UP000243719">
    <property type="component" value="Unassembled WGS sequence"/>
</dbReference>
<accession>A0A1H2PL96</accession>
<keyword evidence="2" id="KW-1185">Reference proteome</keyword>
<proteinExistence type="predicted"/>
<gene>
    <name evidence="1" type="ORF">SAMN05216551_102409</name>
</gene>
<dbReference type="EMBL" id="FNLO01000002">
    <property type="protein sequence ID" value="SDV47251.1"/>
    <property type="molecule type" value="Genomic_DNA"/>
</dbReference>
<organism evidence="1 2">
    <name type="scientific">Chitinasiproducens palmae</name>
    <dbReference type="NCBI Taxonomy" id="1770053"/>
    <lineage>
        <taxon>Bacteria</taxon>
        <taxon>Pseudomonadati</taxon>
        <taxon>Pseudomonadota</taxon>
        <taxon>Betaproteobacteria</taxon>
        <taxon>Burkholderiales</taxon>
        <taxon>Burkholderiaceae</taxon>
        <taxon>Chitinasiproducens</taxon>
    </lineage>
</organism>
<sequence>MIGVEPLDLPLHLQRADLPAVTQRLRAFGVSEM</sequence>
<dbReference type="AlphaFoldDB" id="A0A1H2PL96"/>
<evidence type="ECO:0000313" key="1">
    <source>
        <dbReference type="EMBL" id="SDV47251.1"/>
    </source>
</evidence>